<protein>
    <submittedName>
        <fullName evidence="2">Uncharacterized protein</fullName>
    </submittedName>
</protein>
<accession>A0A915NYD4</accession>
<organism evidence="1 2">
    <name type="scientific">Meloidogyne floridensis</name>
    <dbReference type="NCBI Taxonomy" id="298350"/>
    <lineage>
        <taxon>Eukaryota</taxon>
        <taxon>Metazoa</taxon>
        <taxon>Ecdysozoa</taxon>
        <taxon>Nematoda</taxon>
        <taxon>Chromadorea</taxon>
        <taxon>Rhabditida</taxon>
        <taxon>Tylenchina</taxon>
        <taxon>Tylenchomorpha</taxon>
        <taxon>Tylenchoidea</taxon>
        <taxon>Meloidogynidae</taxon>
        <taxon>Meloidogyninae</taxon>
        <taxon>Meloidogyne</taxon>
    </lineage>
</organism>
<proteinExistence type="predicted"/>
<keyword evidence="1" id="KW-1185">Reference proteome</keyword>
<dbReference type="WBParaSite" id="scf7180000422612.g9303">
    <property type="protein sequence ID" value="scf7180000422612.g9303"/>
    <property type="gene ID" value="scf7180000422612.g9303"/>
</dbReference>
<reference evidence="2" key="1">
    <citation type="submission" date="2022-11" db="UniProtKB">
        <authorList>
            <consortium name="WormBaseParasite"/>
        </authorList>
    </citation>
    <scope>IDENTIFICATION</scope>
</reference>
<dbReference type="AlphaFoldDB" id="A0A915NYD4"/>
<evidence type="ECO:0000313" key="1">
    <source>
        <dbReference type="Proteomes" id="UP000887560"/>
    </source>
</evidence>
<evidence type="ECO:0000313" key="2">
    <source>
        <dbReference type="WBParaSite" id="scf7180000422612.g9303"/>
    </source>
</evidence>
<dbReference type="Proteomes" id="UP000887560">
    <property type="component" value="Unplaced"/>
</dbReference>
<sequence>AQLSGSSAACSMSPTVACTKSVDYVNQIVMRGCQTSNCTFLNGTVNSAGGCYNSTTNTQSYCCCYADTFPSTTANLICVQGHSPLNFNYNGGSTPCSVNPSFSCTKFLDYAIQDQFRGCSASNCTVNTQTERIAQQAGVTIQQIIPKVIVAVMVITAMGQKERKNLIKF</sequence>
<name>A0A915NYD4_9BILA</name>